<organism evidence="7">
    <name type="scientific">Kitasatospora camelliae</name>
    <dbReference type="NCBI Taxonomy" id="3156397"/>
    <lineage>
        <taxon>Bacteria</taxon>
        <taxon>Bacillati</taxon>
        <taxon>Actinomycetota</taxon>
        <taxon>Actinomycetes</taxon>
        <taxon>Kitasatosporales</taxon>
        <taxon>Streptomycetaceae</taxon>
        <taxon>Kitasatospora</taxon>
    </lineage>
</organism>
<dbReference type="PROSITE" id="PS51819">
    <property type="entry name" value="VOC"/>
    <property type="match status" value="1"/>
</dbReference>
<dbReference type="PANTHER" id="PTHR11959">
    <property type="entry name" value="4-HYDROXYPHENYLPYRUVATE DIOXYGENASE"/>
    <property type="match status" value="1"/>
</dbReference>
<comment type="similarity">
    <text evidence="2">Belongs to the 4HPPD family.</text>
</comment>
<dbReference type="Gene3D" id="3.10.180.10">
    <property type="entry name" value="2,3-Dihydroxybiphenyl 1,2-Dioxygenase, domain 1"/>
    <property type="match status" value="1"/>
</dbReference>
<dbReference type="CDD" id="cd08342">
    <property type="entry name" value="HPPD_N_like"/>
    <property type="match status" value="1"/>
</dbReference>
<name>A0AAU8JWX7_9ACTN</name>
<gene>
    <name evidence="7" type="ORF">ABWK59_13245</name>
</gene>
<comment type="cofactor">
    <cofactor evidence="1">
        <name>Fe cation</name>
        <dbReference type="ChEBI" id="CHEBI:24875"/>
    </cofactor>
</comment>
<dbReference type="InterPro" id="IPR037523">
    <property type="entry name" value="VOC_core"/>
</dbReference>
<evidence type="ECO:0000256" key="2">
    <source>
        <dbReference type="ARBA" id="ARBA00005877"/>
    </source>
</evidence>
<dbReference type="SUPFAM" id="SSF54593">
    <property type="entry name" value="Glyoxalase/Bleomycin resistance protein/Dihydroxybiphenyl dioxygenase"/>
    <property type="match status" value="1"/>
</dbReference>
<evidence type="ECO:0000256" key="1">
    <source>
        <dbReference type="ARBA" id="ARBA00001962"/>
    </source>
</evidence>
<evidence type="ECO:0000259" key="6">
    <source>
        <dbReference type="PROSITE" id="PS51819"/>
    </source>
</evidence>
<keyword evidence="4" id="KW-0677">Repeat</keyword>
<dbReference type="AlphaFoldDB" id="A0AAU8JWX7"/>
<dbReference type="InterPro" id="IPR005956">
    <property type="entry name" value="4OHPhenylPyrv_dOase"/>
</dbReference>
<dbReference type="RefSeq" id="WP_354640750.1">
    <property type="nucleotide sequence ID" value="NZ_CP159872.1"/>
</dbReference>
<dbReference type="PANTHER" id="PTHR11959:SF1">
    <property type="entry name" value="4-HYDROXYPHENYLPYRUVATE DIOXYGENASE"/>
    <property type="match status" value="1"/>
</dbReference>
<accession>A0AAU8JWX7</accession>
<feature type="domain" description="VOC" evidence="6">
    <location>
        <begin position="29"/>
        <end position="163"/>
    </location>
</feature>
<evidence type="ECO:0000256" key="3">
    <source>
        <dbReference type="ARBA" id="ARBA00022723"/>
    </source>
</evidence>
<evidence type="ECO:0000256" key="5">
    <source>
        <dbReference type="ARBA" id="ARBA00023004"/>
    </source>
</evidence>
<dbReference type="GO" id="GO:0006572">
    <property type="term" value="P:L-tyrosine catabolic process"/>
    <property type="evidence" value="ECO:0007669"/>
    <property type="project" value="TreeGrafter"/>
</dbReference>
<evidence type="ECO:0000313" key="7">
    <source>
        <dbReference type="EMBL" id="XCM79816.1"/>
    </source>
</evidence>
<dbReference type="GO" id="GO:0046872">
    <property type="term" value="F:metal ion binding"/>
    <property type="evidence" value="ECO:0007669"/>
    <property type="project" value="UniProtKB-KW"/>
</dbReference>
<dbReference type="KEGG" id="kcm:ABWK59_13245"/>
<dbReference type="InterPro" id="IPR041736">
    <property type="entry name" value="4OHPhenylPyrv_dOase_N"/>
</dbReference>
<evidence type="ECO:0000256" key="4">
    <source>
        <dbReference type="ARBA" id="ARBA00022737"/>
    </source>
</evidence>
<dbReference type="EMBL" id="CP159872">
    <property type="protein sequence ID" value="XCM79816.1"/>
    <property type="molecule type" value="Genomic_DNA"/>
</dbReference>
<dbReference type="GO" id="GO:0003868">
    <property type="term" value="F:4-hydroxyphenylpyruvate dioxygenase activity"/>
    <property type="evidence" value="ECO:0007669"/>
    <property type="project" value="InterPro"/>
</dbReference>
<sequence length="189" mass="20037">MTHIFTAASTATAVPPAAGAPDGFRPVAGPDAVHLAVHDARRAAHYYCATLALPCTAYSGPETGDPETVGYVFQCGPTRYVLTSVLQVLTDRGRRLADHLDRYGEGVTDLVLDVPDGYAAYDYAVDRGAHPITEPYELTDRYGTVVLAAVGAPGGLRHTLVERTAYSGPYLPGYLPVPPELRPPTGSLV</sequence>
<keyword evidence="5" id="KW-0408">Iron</keyword>
<proteinExistence type="inferred from homology"/>
<protein>
    <submittedName>
        <fullName evidence="7">VOC family protein</fullName>
    </submittedName>
</protein>
<reference evidence="7" key="1">
    <citation type="submission" date="2024-06" db="EMBL/GenBank/DDBJ databases">
        <title>The genome sequences of Kitasatospora sp. strain HUAS MG31.</title>
        <authorList>
            <person name="Mo P."/>
        </authorList>
    </citation>
    <scope>NUCLEOTIDE SEQUENCE</scope>
    <source>
        <strain evidence="7">HUAS MG31</strain>
    </source>
</reference>
<dbReference type="InterPro" id="IPR029068">
    <property type="entry name" value="Glyas_Bleomycin-R_OHBP_Dase"/>
</dbReference>
<keyword evidence="3" id="KW-0479">Metal-binding</keyword>